<dbReference type="EMBL" id="KZ819602">
    <property type="protein sequence ID" value="PWN36682.1"/>
    <property type="molecule type" value="Genomic_DNA"/>
</dbReference>
<dbReference type="InParanoid" id="A0A316VGG7"/>
<feature type="compositionally biased region" description="Low complexity" evidence="1">
    <location>
        <begin position="268"/>
        <end position="302"/>
    </location>
</feature>
<dbReference type="AlphaFoldDB" id="A0A316VGG7"/>
<protein>
    <submittedName>
        <fullName evidence="2">Uncharacterized protein</fullName>
    </submittedName>
</protein>
<evidence type="ECO:0000313" key="2">
    <source>
        <dbReference type="EMBL" id="PWN36682.1"/>
    </source>
</evidence>
<keyword evidence="3" id="KW-1185">Reference proteome</keyword>
<name>A0A316VGG7_9BASI</name>
<feature type="compositionally biased region" description="Basic and acidic residues" evidence="1">
    <location>
        <begin position="512"/>
        <end position="528"/>
    </location>
</feature>
<dbReference type="RefSeq" id="XP_025356984.1">
    <property type="nucleotide sequence ID" value="XM_025497507.1"/>
</dbReference>
<proteinExistence type="predicted"/>
<reference evidence="2 3" key="1">
    <citation type="journal article" date="2018" name="Mol. Biol. Evol.">
        <title>Broad Genomic Sampling Reveals a Smut Pathogenic Ancestry of the Fungal Clade Ustilaginomycotina.</title>
        <authorList>
            <person name="Kijpornyongpan T."/>
            <person name="Mondo S.J."/>
            <person name="Barry K."/>
            <person name="Sandor L."/>
            <person name="Lee J."/>
            <person name="Lipzen A."/>
            <person name="Pangilinan J."/>
            <person name="LaButti K."/>
            <person name="Hainaut M."/>
            <person name="Henrissat B."/>
            <person name="Grigoriev I.V."/>
            <person name="Spatafora J.W."/>
            <person name="Aime M.C."/>
        </authorList>
    </citation>
    <scope>NUCLEOTIDE SEQUENCE [LARGE SCALE GENOMIC DNA]</scope>
    <source>
        <strain evidence="2 3">MCA 3882</strain>
    </source>
</reference>
<gene>
    <name evidence="2" type="ORF">FA14DRAFT_152109</name>
</gene>
<dbReference type="Proteomes" id="UP000245771">
    <property type="component" value="Unassembled WGS sequence"/>
</dbReference>
<evidence type="ECO:0000313" key="3">
    <source>
        <dbReference type="Proteomes" id="UP000245771"/>
    </source>
</evidence>
<feature type="compositionally biased region" description="Basic and acidic residues" evidence="1">
    <location>
        <begin position="543"/>
        <end position="553"/>
    </location>
</feature>
<feature type="region of interest" description="Disordered" evidence="1">
    <location>
        <begin position="483"/>
        <end position="554"/>
    </location>
</feature>
<dbReference type="GeneID" id="37019288"/>
<sequence length="628" mass="74298">MYTLDEQPIHVHQQSPQHLPQYPPSYSPQQLPHHSPEQSSRKPSPPPFSTQSQHLLNEPSSLLKEQPLTEAQEKQKRRRMKDAEAHRKHRKEFKKNDPVGYKEFNRRRNLAARSRKEISKANYTEERKTQLKIAHKAYQVSYRQRVKAKIGYSKPIEYRYQSLKKLVEQNKATPEQVNQFETQREKRRDTHIFLFTFVYSGRPPITSKKQAQPQKLEIDLNHPATEWDDGDAQQKHTITSHSPQQPIQRTPQQSPHRISQRSPQLVPQLTPQHSSQLSQQSPQISHQQSSQRSTIKPSLANAAEKKKRAKERNAELARKRLLRFKLNDPEGHKQYNREKYLKQKPRRQELKAQCSEEKKKKLKAMNDYYQLGYRQRMKAKTGFTKTADRRYSSLQVLVSQDKATPEQINHFEMEREKRRDALYGFGHVVVSYYLVIIGFQVSFAGDSEKQILSPTFESLSLPSQNSNKWEALLGVAEKESASFKAKRKRKRRRSETDSASSKKRYQNLKQKGGVEYEKMLERKRQNERQRKKKIALQQTEEEREQHRLSENQRNRKLYVKRKERTGYSSNKRKRLVWIRELIEEGKHTPEQLADLEEDQRKRRVKYQREKAKRILIGKQLGKASKGQI</sequence>
<feature type="region of interest" description="Disordered" evidence="1">
    <location>
        <begin position="224"/>
        <end position="312"/>
    </location>
</feature>
<organism evidence="2 3">
    <name type="scientific">Meira miltonrushii</name>
    <dbReference type="NCBI Taxonomy" id="1280837"/>
    <lineage>
        <taxon>Eukaryota</taxon>
        <taxon>Fungi</taxon>
        <taxon>Dikarya</taxon>
        <taxon>Basidiomycota</taxon>
        <taxon>Ustilaginomycotina</taxon>
        <taxon>Exobasidiomycetes</taxon>
        <taxon>Exobasidiales</taxon>
        <taxon>Brachybasidiaceae</taxon>
        <taxon>Meira</taxon>
    </lineage>
</organism>
<feature type="compositionally biased region" description="Polar residues" evidence="1">
    <location>
        <begin position="235"/>
        <end position="267"/>
    </location>
</feature>
<evidence type="ECO:0000256" key="1">
    <source>
        <dbReference type="SAM" id="MobiDB-lite"/>
    </source>
</evidence>
<feature type="region of interest" description="Disordered" evidence="1">
    <location>
        <begin position="1"/>
        <end position="104"/>
    </location>
</feature>
<feature type="compositionally biased region" description="Polar residues" evidence="1">
    <location>
        <begin position="49"/>
        <end position="60"/>
    </location>
</feature>
<feature type="compositionally biased region" description="Basic residues" evidence="1">
    <location>
        <begin position="484"/>
        <end position="493"/>
    </location>
</feature>
<accession>A0A316VGG7</accession>
<feature type="compositionally biased region" description="Basic residues" evidence="1">
    <location>
        <begin position="75"/>
        <end position="93"/>
    </location>
</feature>